<proteinExistence type="predicted"/>
<evidence type="ECO:0000313" key="2">
    <source>
        <dbReference type="EMBL" id="SFR62159.1"/>
    </source>
</evidence>
<reference evidence="3" key="1">
    <citation type="submission" date="2016-10" db="EMBL/GenBank/DDBJ databases">
        <authorList>
            <person name="Varghese N."/>
            <person name="Submissions S."/>
        </authorList>
    </citation>
    <scope>NUCLEOTIDE SEQUENCE [LARGE SCALE GENOMIC DNA]</scope>
    <source>
        <strain evidence="3">CGMCC 1.7736</strain>
    </source>
</reference>
<sequence length="57" mass="6648">MTRNYPNNEENMDAPLVPFITDPTEQTPDDEITDLRRDIAALAAQLDRIETRMEEDR</sequence>
<name>A0A1I6I693_9EURY</name>
<organism evidence="2 3">
    <name type="scientific">Halogeometricum rufum</name>
    <dbReference type="NCBI Taxonomy" id="553469"/>
    <lineage>
        <taxon>Archaea</taxon>
        <taxon>Methanobacteriati</taxon>
        <taxon>Methanobacteriota</taxon>
        <taxon>Stenosarchaea group</taxon>
        <taxon>Halobacteria</taxon>
        <taxon>Halobacteriales</taxon>
        <taxon>Haloferacaceae</taxon>
        <taxon>Halogeometricum</taxon>
    </lineage>
</organism>
<dbReference type="Proteomes" id="UP000198531">
    <property type="component" value="Unassembled WGS sequence"/>
</dbReference>
<protein>
    <submittedName>
        <fullName evidence="2">Uncharacterized protein</fullName>
    </submittedName>
</protein>
<gene>
    <name evidence="2" type="ORF">SAMN04487947_2928</name>
</gene>
<dbReference type="RefSeq" id="WP_231751625.1">
    <property type="nucleotide sequence ID" value="NZ_FOYT01000002.1"/>
</dbReference>
<dbReference type="EMBL" id="FOYT01000002">
    <property type="protein sequence ID" value="SFR62159.1"/>
    <property type="molecule type" value="Genomic_DNA"/>
</dbReference>
<dbReference type="AlphaFoldDB" id="A0A1I6I693"/>
<feature type="region of interest" description="Disordered" evidence="1">
    <location>
        <begin position="1"/>
        <end position="27"/>
    </location>
</feature>
<accession>A0A1I6I693</accession>
<evidence type="ECO:0000256" key="1">
    <source>
        <dbReference type="SAM" id="MobiDB-lite"/>
    </source>
</evidence>
<keyword evidence="3" id="KW-1185">Reference proteome</keyword>
<evidence type="ECO:0000313" key="3">
    <source>
        <dbReference type="Proteomes" id="UP000198531"/>
    </source>
</evidence>